<evidence type="ECO:0000313" key="3">
    <source>
        <dbReference type="Proteomes" id="UP000095023"/>
    </source>
</evidence>
<accession>A0A1E4THR9</accession>
<organism evidence="2 3">
    <name type="scientific">Tortispora caseinolytica NRRL Y-17796</name>
    <dbReference type="NCBI Taxonomy" id="767744"/>
    <lineage>
        <taxon>Eukaryota</taxon>
        <taxon>Fungi</taxon>
        <taxon>Dikarya</taxon>
        <taxon>Ascomycota</taxon>
        <taxon>Saccharomycotina</taxon>
        <taxon>Trigonopsidomycetes</taxon>
        <taxon>Trigonopsidales</taxon>
        <taxon>Trigonopsidaceae</taxon>
        <taxon>Tortispora</taxon>
    </lineage>
</organism>
<sequence length="69" mass="7917">MKPGDMLFIPPMWLHATKSGKEPSISVNVFWRDQPEESYDKGKDIYGNKDLAAYLSGRTKVQEIMNELN</sequence>
<proteinExistence type="predicted"/>
<gene>
    <name evidence="2" type="ORF">CANCADRAFT_31956</name>
</gene>
<dbReference type="Proteomes" id="UP000095023">
    <property type="component" value="Unassembled WGS sequence"/>
</dbReference>
<name>A0A1E4THR9_9ASCO</name>
<dbReference type="InterPro" id="IPR003347">
    <property type="entry name" value="JmjC_dom"/>
</dbReference>
<dbReference type="SUPFAM" id="SSF51197">
    <property type="entry name" value="Clavaminate synthase-like"/>
    <property type="match status" value="1"/>
</dbReference>
<dbReference type="OrthoDB" id="47172at2759"/>
<dbReference type="Pfam" id="PF13621">
    <property type="entry name" value="Cupin_8"/>
    <property type="match status" value="1"/>
</dbReference>
<keyword evidence="3" id="KW-1185">Reference proteome</keyword>
<protein>
    <recommendedName>
        <fullName evidence="1">JmjC domain-containing protein</fullName>
    </recommendedName>
</protein>
<dbReference type="PROSITE" id="PS51184">
    <property type="entry name" value="JMJC"/>
    <property type="match status" value="1"/>
</dbReference>
<dbReference type="InterPro" id="IPR041667">
    <property type="entry name" value="Cupin_8"/>
</dbReference>
<dbReference type="Gene3D" id="2.60.120.650">
    <property type="entry name" value="Cupin"/>
    <property type="match status" value="1"/>
</dbReference>
<evidence type="ECO:0000259" key="1">
    <source>
        <dbReference type="PROSITE" id="PS51184"/>
    </source>
</evidence>
<reference evidence="3" key="1">
    <citation type="submission" date="2016-02" db="EMBL/GenBank/DDBJ databases">
        <title>Comparative genomics of biotechnologically important yeasts.</title>
        <authorList>
            <consortium name="DOE Joint Genome Institute"/>
            <person name="Riley R."/>
            <person name="Haridas S."/>
            <person name="Wolfe K.H."/>
            <person name="Lopes M.R."/>
            <person name="Hittinger C.T."/>
            <person name="Goker M."/>
            <person name="Salamov A."/>
            <person name="Wisecaver J."/>
            <person name="Long T.M."/>
            <person name="Aerts A.L."/>
            <person name="Barry K."/>
            <person name="Choi C."/>
            <person name="Clum A."/>
            <person name="Coughlan A.Y."/>
            <person name="Deshpande S."/>
            <person name="Douglass A.P."/>
            <person name="Hanson S.J."/>
            <person name="Klenk H.-P."/>
            <person name="Labutti K."/>
            <person name="Lapidus A."/>
            <person name="Lindquist E."/>
            <person name="Lipzen A."/>
            <person name="Meier-Kolthoff J.P."/>
            <person name="Ohm R.A."/>
            <person name="Otillar R.P."/>
            <person name="Pangilinan J."/>
            <person name="Peng Y."/>
            <person name="Rokas A."/>
            <person name="Rosa C.A."/>
            <person name="Scheuner C."/>
            <person name="Sibirny A.A."/>
            <person name="Slot J.C."/>
            <person name="Stielow J.B."/>
            <person name="Sun H."/>
            <person name="Kurtzman C.P."/>
            <person name="Blackwell M."/>
            <person name="Jeffries T.W."/>
            <person name="Grigoriev I.V."/>
        </authorList>
    </citation>
    <scope>NUCLEOTIDE SEQUENCE [LARGE SCALE GENOMIC DNA]</scope>
    <source>
        <strain evidence="3">NRRL Y-17796</strain>
    </source>
</reference>
<feature type="non-terminal residue" evidence="2">
    <location>
        <position position="69"/>
    </location>
</feature>
<dbReference type="EMBL" id="KV453842">
    <property type="protein sequence ID" value="ODV91257.1"/>
    <property type="molecule type" value="Genomic_DNA"/>
</dbReference>
<feature type="domain" description="JmjC" evidence="1">
    <location>
        <begin position="1"/>
        <end position="48"/>
    </location>
</feature>
<evidence type="ECO:0000313" key="2">
    <source>
        <dbReference type="EMBL" id="ODV91257.1"/>
    </source>
</evidence>
<dbReference type="AlphaFoldDB" id="A0A1E4THR9"/>